<dbReference type="InterPro" id="IPR036034">
    <property type="entry name" value="PDZ_sf"/>
</dbReference>
<organism evidence="2">
    <name type="scientific">mine drainage metagenome</name>
    <dbReference type="NCBI Taxonomy" id="410659"/>
    <lineage>
        <taxon>unclassified sequences</taxon>
        <taxon>metagenomes</taxon>
        <taxon>ecological metagenomes</taxon>
    </lineage>
</organism>
<gene>
    <name evidence="2" type="ORF">GALL_163870</name>
</gene>
<dbReference type="InterPro" id="IPR001478">
    <property type="entry name" value="PDZ"/>
</dbReference>
<dbReference type="InterPro" id="IPR041489">
    <property type="entry name" value="PDZ_6"/>
</dbReference>
<dbReference type="Pfam" id="PF13650">
    <property type="entry name" value="Asp_protease_2"/>
    <property type="match status" value="1"/>
</dbReference>
<dbReference type="EMBL" id="MLJW01000083">
    <property type="protein sequence ID" value="OIR01486.1"/>
    <property type="molecule type" value="Genomic_DNA"/>
</dbReference>
<dbReference type="SUPFAM" id="SSF50156">
    <property type="entry name" value="PDZ domain-like"/>
    <property type="match status" value="1"/>
</dbReference>
<dbReference type="AlphaFoldDB" id="A0A1J5SN45"/>
<evidence type="ECO:0000259" key="1">
    <source>
        <dbReference type="PROSITE" id="PS50106"/>
    </source>
</evidence>
<dbReference type="SMART" id="SM00228">
    <property type="entry name" value="PDZ"/>
    <property type="match status" value="1"/>
</dbReference>
<comment type="caution">
    <text evidence="2">The sequence shown here is derived from an EMBL/GenBank/DDBJ whole genome shotgun (WGS) entry which is preliminary data.</text>
</comment>
<accession>A0A1J5SN45</accession>
<proteinExistence type="predicted"/>
<reference evidence="2" key="1">
    <citation type="submission" date="2016-10" db="EMBL/GenBank/DDBJ databases">
        <title>Sequence of Gallionella enrichment culture.</title>
        <authorList>
            <person name="Poehlein A."/>
            <person name="Muehling M."/>
            <person name="Daniel R."/>
        </authorList>
    </citation>
    <scope>NUCLEOTIDE SEQUENCE</scope>
</reference>
<dbReference type="InterPro" id="IPR021109">
    <property type="entry name" value="Peptidase_aspartic_dom_sf"/>
</dbReference>
<dbReference type="Gene3D" id="2.40.70.10">
    <property type="entry name" value="Acid Proteases"/>
    <property type="match status" value="1"/>
</dbReference>
<dbReference type="Gene3D" id="2.30.42.10">
    <property type="match status" value="1"/>
</dbReference>
<dbReference type="PROSITE" id="PS50106">
    <property type="entry name" value="PDZ"/>
    <property type="match status" value="1"/>
</dbReference>
<protein>
    <recommendedName>
        <fullName evidence="1">PDZ domain-containing protein</fullName>
    </recommendedName>
</protein>
<feature type="domain" description="PDZ" evidence="1">
    <location>
        <begin position="276"/>
        <end position="331"/>
    </location>
</feature>
<sequence length="384" mass="41515">MNLRHFVCALLLAMPCGAGASPYAVLPVSIDGRALRFILDTGTGATAVVWSETAERLGLHAKFPDPRRPLTPGRMRAGESEPVEVHLLGQQFKDVHLAVIALPPYATPEFDGLIGWPAVRRDTWLFRLAESRIILDRTVPAEARHWLRVRVVDSLDTLGLELPLTGGGRRGVLLVDTGDTGGVKLAPDGWARWRATHPKAPLTIDGFYSPGSGVIIRKEGLARSLALGPLTLTDVTVEKADPTAIAMGGPDYLGSIGLQALRRLNLVVDGAGNLAYLEPRRDQTGTIAYNRLGAVFVPEAGNARRLVARVAPGTPAERAGIRDGDELVVIEHIHLDRDRPIPGGVIRRIRELLQSPAGTRLHLVTRHGSVLRTSTVTLREILVP</sequence>
<name>A0A1J5SN45_9ZZZZ</name>
<evidence type="ECO:0000313" key="2">
    <source>
        <dbReference type="EMBL" id="OIR01486.1"/>
    </source>
</evidence>
<dbReference type="Pfam" id="PF17820">
    <property type="entry name" value="PDZ_6"/>
    <property type="match status" value="1"/>
</dbReference>